<proteinExistence type="predicted"/>
<gene>
    <name evidence="1" type="ORF">LOC68_01180</name>
</gene>
<name>A0A9X1MJD2_9BACT</name>
<organism evidence="1 2">
    <name type="scientific">Blastopirellula sediminis</name>
    <dbReference type="NCBI Taxonomy" id="2894196"/>
    <lineage>
        <taxon>Bacteria</taxon>
        <taxon>Pseudomonadati</taxon>
        <taxon>Planctomycetota</taxon>
        <taxon>Planctomycetia</taxon>
        <taxon>Pirellulales</taxon>
        <taxon>Pirellulaceae</taxon>
        <taxon>Blastopirellula</taxon>
    </lineage>
</organism>
<accession>A0A9X1MJD2</accession>
<comment type="caution">
    <text evidence="1">The sequence shown here is derived from an EMBL/GenBank/DDBJ whole genome shotgun (WGS) entry which is preliminary data.</text>
</comment>
<sequence length="606" mass="68352">MIQSTASTHSMGVATEESVAESKKWAVCASKFRRRCKLDDWKSWGEYLTERKLPTPLQELVSGKKESPLAWAYLPDESIDARTFDWIESLSKVARGKSVKCDWQATADEWLSIAGKRAAERNLAIEMIAWGHALPKLTGKLSESTWWSLLSFLYQTAQDALAANFEDHVPEQFLAGELPLTLAYQFPEIQACAELAKPAAAVISDGIDNLLDGQGMPSVENLPSLRGLLACWTRSLVLGKELKEAKFHKDAISQYSWAVRQAIRVTRGDGSQVLSSGIGSRYAKHLFQTALLLADDAEDLQIAEFALPGKTTKENVSEWSLDESSYESEWAQLAILRTDWSQRSPRLAIDYSGDDVKIELESEGEILAAGLWKPRISLDGQELACKDEWQQVGWLADEDGDYLELEVDLTGGHRLQRAFFLAREDQFLIIADAVMLKDQSGDIAYELPLPLAGAVETTVADETCEMELKKGKGWSRVLPLALPEWRIDTSRGRFEREEGQPILQIRSQAKNLYAPLLFDLKRGRRMKHYTWRQLTVAENLEIQSRETAVGYRFQLNDQNWMLYRSFTEKANRTVMGVNLTSECVIARYDGEDGINRMLEIEHADTE</sequence>
<dbReference type="AlphaFoldDB" id="A0A9X1MJD2"/>
<protein>
    <submittedName>
        <fullName evidence="1">Uncharacterized protein</fullName>
    </submittedName>
</protein>
<dbReference type="EMBL" id="JAJKFT010000002">
    <property type="protein sequence ID" value="MCC9627007.1"/>
    <property type="molecule type" value="Genomic_DNA"/>
</dbReference>
<reference evidence="1" key="1">
    <citation type="submission" date="2021-11" db="EMBL/GenBank/DDBJ databases">
        <title>Genome sequence.</title>
        <authorList>
            <person name="Sun Q."/>
        </authorList>
    </citation>
    <scope>NUCLEOTIDE SEQUENCE</scope>
    <source>
        <strain evidence="1">JC732</strain>
    </source>
</reference>
<dbReference type="Proteomes" id="UP001139103">
    <property type="component" value="Unassembled WGS sequence"/>
</dbReference>
<evidence type="ECO:0000313" key="1">
    <source>
        <dbReference type="EMBL" id="MCC9627007.1"/>
    </source>
</evidence>
<evidence type="ECO:0000313" key="2">
    <source>
        <dbReference type="Proteomes" id="UP001139103"/>
    </source>
</evidence>
<keyword evidence="2" id="KW-1185">Reference proteome</keyword>
<dbReference type="RefSeq" id="WP_230214632.1">
    <property type="nucleotide sequence ID" value="NZ_JAJKFT010000002.1"/>
</dbReference>